<reference evidence="5 6" key="1">
    <citation type="submission" date="2018-01" db="EMBL/GenBank/DDBJ databases">
        <title>Draft genome sequence of Paucibacter aquatile CR182 isolated from freshwater of the Nakdong River.</title>
        <authorList>
            <person name="Choi A."/>
            <person name="Chung E.J."/>
        </authorList>
    </citation>
    <scope>NUCLEOTIDE SEQUENCE [LARGE SCALE GENOMIC DNA]</scope>
    <source>
        <strain evidence="5 6">CR182</strain>
    </source>
</reference>
<dbReference type="SFLD" id="SFLDS00019">
    <property type="entry name" value="Glutathione_Transferase_(cytos"/>
    <property type="match status" value="1"/>
</dbReference>
<dbReference type="AlphaFoldDB" id="A0A2N8L0Z7"/>
<comment type="caution">
    <text evidence="5">The sequence shown here is derived from an EMBL/GenBank/DDBJ whole genome shotgun (WGS) entry which is preliminary data.</text>
</comment>
<organism evidence="5 6">
    <name type="scientific">Kinneretia aquatilis</name>
    <dbReference type="NCBI Taxonomy" id="2070761"/>
    <lineage>
        <taxon>Bacteria</taxon>
        <taxon>Pseudomonadati</taxon>
        <taxon>Pseudomonadota</taxon>
        <taxon>Betaproteobacteria</taxon>
        <taxon>Burkholderiales</taxon>
        <taxon>Sphaerotilaceae</taxon>
        <taxon>Roseateles</taxon>
    </lineage>
</organism>
<dbReference type="Proteomes" id="UP000235916">
    <property type="component" value="Unassembled WGS sequence"/>
</dbReference>
<dbReference type="PROSITE" id="PS50405">
    <property type="entry name" value="GST_CTER"/>
    <property type="match status" value="1"/>
</dbReference>
<dbReference type="Gene3D" id="1.20.1050.10">
    <property type="match status" value="1"/>
</dbReference>
<dbReference type="Pfam" id="PF13410">
    <property type="entry name" value="GST_C_2"/>
    <property type="match status" value="1"/>
</dbReference>
<dbReference type="PROSITE" id="PS50404">
    <property type="entry name" value="GST_NTER"/>
    <property type="match status" value="1"/>
</dbReference>
<keyword evidence="6" id="KW-1185">Reference proteome</keyword>
<dbReference type="SUPFAM" id="SSF52833">
    <property type="entry name" value="Thioredoxin-like"/>
    <property type="match status" value="1"/>
</dbReference>
<dbReference type="PANTHER" id="PTHR44051:SF19">
    <property type="entry name" value="DISULFIDE-BOND OXIDOREDUCTASE YFCG"/>
    <property type="match status" value="1"/>
</dbReference>
<evidence type="ECO:0000313" key="5">
    <source>
        <dbReference type="EMBL" id="PND39371.1"/>
    </source>
</evidence>
<gene>
    <name evidence="5" type="ORF">C1O66_18770</name>
</gene>
<comment type="similarity">
    <text evidence="1">Belongs to the GST superfamily.</text>
</comment>
<dbReference type="InterPro" id="IPR036282">
    <property type="entry name" value="Glutathione-S-Trfase_C_sf"/>
</dbReference>
<dbReference type="SFLD" id="SFLDG01150">
    <property type="entry name" value="Main.1:_Beta-like"/>
    <property type="match status" value="1"/>
</dbReference>
<dbReference type="RefSeq" id="WP_102769289.1">
    <property type="nucleotide sequence ID" value="NZ_POSP01000003.1"/>
</dbReference>
<dbReference type="EMBL" id="POSP01000003">
    <property type="protein sequence ID" value="PND39371.1"/>
    <property type="molecule type" value="Genomic_DNA"/>
</dbReference>
<name>A0A2N8L0Z7_9BURK</name>
<dbReference type="InterPro" id="IPR004045">
    <property type="entry name" value="Glutathione_S-Trfase_N"/>
</dbReference>
<dbReference type="PANTHER" id="PTHR44051">
    <property type="entry name" value="GLUTATHIONE S-TRANSFERASE-RELATED"/>
    <property type="match status" value="1"/>
</dbReference>
<dbReference type="FunFam" id="3.40.30.10:FF:000039">
    <property type="entry name" value="Glutathione S-transferase domain"/>
    <property type="match status" value="1"/>
</dbReference>
<feature type="domain" description="GST C-terminal" evidence="4">
    <location>
        <begin position="87"/>
        <end position="211"/>
    </location>
</feature>
<evidence type="ECO:0000313" key="6">
    <source>
        <dbReference type="Proteomes" id="UP000235916"/>
    </source>
</evidence>
<accession>A0A2N8L0Z7</accession>
<evidence type="ECO:0000259" key="3">
    <source>
        <dbReference type="PROSITE" id="PS50404"/>
    </source>
</evidence>
<dbReference type="InterPro" id="IPR040079">
    <property type="entry name" value="Glutathione_S-Trfase"/>
</dbReference>
<dbReference type="InterPro" id="IPR036249">
    <property type="entry name" value="Thioredoxin-like_sf"/>
</dbReference>
<evidence type="ECO:0000256" key="2">
    <source>
        <dbReference type="ARBA" id="ARBA00022679"/>
    </source>
</evidence>
<dbReference type="GO" id="GO:0016740">
    <property type="term" value="F:transferase activity"/>
    <property type="evidence" value="ECO:0007669"/>
    <property type="project" value="UniProtKB-KW"/>
</dbReference>
<evidence type="ECO:0000259" key="4">
    <source>
        <dbReference type="PROSITE" id="PS50405"/>
    </source>
</evidence>
<dbReference type="InterPro" id="IPR010987">
    <property type="entry name" value="Glutathione-S-Trfase_C-like"/>
</dbReference>
<sequence>MTLQLLGKASSINVRKVLWTLAELGLEFERQDWGAGFAATDTPEFRRLNPNAMVPVLRDGDFVLWESNSICRYLVAREQRHVLLPQAPRARAQVEQWMDWQAGEFNNAWRYAFMSLVRQSPAHQDPQLLAQGVAGWHRHVQILDAQLARTGAFVCGETFTLADVVLGLSLQRWRVAPLDEAGRPEVPAARAYLQRLEQRPAFMAHGANGQP</sequence>
<dbReference type="Pfam" id="PF02798">
    <property type="entry name" value="GST_N"/>
    <property type="match status" value="1"/>
</dbReference>
<dbReference type="Gene3D" id="3.40.30.10">
    <property type="entry name" value="Glutaredoxin"/>
    <property type="match status" value="1"/>
</dbReference>
<proteinExistence type="inferred from homology"/>
<dbReference type="CDD" id="cd03047">
    <property type="entry name" value="GST_N_2"/>
    <property type="match status" value="1"/>
</dbReference>
<protein>
    <submittedName>
        <fullName evidence="5">Glutathione S-transferase</fullName>
    </submittedName>
</protein>
<keyword evidence="2 5" id="KW-0808">Transferase</keyword>
<dbReference type="SUPFAM" id="SSF47616">
    <property type="entry name" value="GST C-terminal domain-like"/>
    <property type="match status" value="1"/>
</dbReference>
<evidence type="ECO:0000256" key="1">
    <source>
        <dbReference type="ARBA" id="ARBA00007409"/>
    </source>
</evidence>
<feature type="domain" description="GST N-terminal" evidence="3">
    <location>
        <begin position="1"/>
        <end position="82"/>
    </location>
</feature>
<dbReference type="SFLD" id="SFLDG00358">
    <property type="entry name" value="Main_(cytGST)"/>
    <property type="match status" value="1"/>
</dbReference>
<dbReference type="OrthoDB" id="5958450at2"/>